<reference evidence="3" key="2">
    <citation type="submission" date="2020-01" db="EMBL/GenBank/DDBJ databases">
        <authorList>
            <person name="Richard D."/>
        </authorList>
    </citation>
    <scope>NUCLEOTIDE SEQUENCE</scope>
    <source>
        <strain evidence="3">JP541</strain>
    </source>
</reference>
<dbReference type="EMBL" id="CCXZ01000169">
    <property type="protein sequence ID" value="CEG17920.1"/>
    <property type="molecule type" value="Genomic_DNA"/>
</dbReference>
<dbReference type="InterPro" id="IPR024442">
    <property type="entry name" value="Transposase_Zn_ribbon"/>
</dbReference>
<dbReference type="Proteomes" id="UP000052230">
    <property type="component" value="Unassembled WGS sequence"/>
</dbReference>
<dbReference type="KEGG" id="xcu:J159_03394"/>
<reference evidence="2 4" key="1">
    <citation type="submission" date="2014-09" db="EMBL/GenBank/DDBJ databases">
        <authorList>
            <person name="Regsiter A."/>
        </authorList>
    </citation>
    <scope>NUCLEOTIDE SEQUENCE [LARGE SCALE GENOMIC DNA]</scope>
</reference>
<dbReference type="GeneID" id="66912294"/>
<dbReference type="AlphaFoldDB" id="A0A0U5BXB8"/>
<dbReference type="Pfam" id="PF12760">
    <property type="entry name" value="Zn_ribbon_IS1595"/>
    <property type="match status" value="1"/>
</dbReference>
<accession>A0A0U5BXB8</accession>
<dbReference type="KEGG" id="xcn:J169_03417"/>
<dbReference type="InterPro" id="IPR024445">
    <property type="entry name" value="Tnp_ISXO2-like"/>
</dbReference>
<dbReference type="KEGG" id="xcm:J164_03393"/>
<comment type="caution">
    <text evidence="2">The sequence shown here is derived from an EMBL/GenBank/DDBJ whole genome shotgun (WGS) entry which is preliminary data.</text>
</comment>
<dbReference type="Proteomes" id="UP000653002">
    <property type="component" value="Unassembled WGS sequence"/>
</dbReference>
<dbReference type="Pfam" id="PF12762">
    <property type="entry name" value="DDE_Tnp_IS1595"/>
    <property type="match status" value="1"/>
</dbReference>
<dbReference type="SMART" id="SM01126">
    <property type="entry name" value="DDE_Tnp_IS1595"/>
    <property type="match status" value="1"/>
</dbReference>
<evidence type="ECO:0000313" key="2">
    <source>
        <dbReference type="EMBL" id="CEG17920.1"/>
    </source>
</evidence>
<dbReference type="PATRIC" id="fig|434928.28.peg.3522"/>
<dbReference type="NCBIfam" id="NF033547">
    <property type="entry name" value="transpos_IS1595"/>
    <property type="match status" value="1"/>
</dbReference>
<keyword evidence="4" id="KW-1185">Reference proteome</keyword>
<evidence type="ECO:0000259" key="1">
    <source>
        <dbReference type="SMART" id="SM01126"/>
    </source>
</evidence>
<dbReference type="OMA" id="VMAHKIR"/>
<dbReference type="KEGG" id="xcw:J162_03397"/>
<proteinExistence type="predicted"/>
<feature type="domain" description="ISXO2-like transposase" evidence="1">
    <location>
        <begin position="138"/>
        <end position="315"/>
    </location>
</feature>
<name>A0A0U5BXB8_XANCI</name>
<organism evidence="2 4">
    <name type="scientific">Xanthomonas citri pv. citri</name>
    <dbReference type="NCBI Taxonomy" id="611301"/>
    <lineage>
        <taxon>Bacteria</taxon>
        <taxon>Pseudomonadati</taxon>
        <taxon>Pseudomonadota</taxon>
        <taxon>Gammaproteobacteria</taxon>
        <taxon>Lysobacterales</taxon>
        <taxon>Lysobacteraceae</taxon>
        <taxon>Xanthomonas</taxon>
    </lineage>
</organism>
<gene>
    <name evidence="3" type="ORF">GUH15_17375</name>
    <name evidence="2" type="ORF">XAC3562_720003</name>
</gene>
<evidence type="ECO:0000313" key="4">
    <source>
        <dbReference type="Proteomes" id="UP000052230"/>
    </source>
</evidence>
<evidence type="ECO:0000313" key="3">
    <source>
        <dbReference type="EMBL" id="MBD4337792.1"/>
    </source>
</evidence>
<dbReference type="KEGG" id="xcf:J172_03409"/>
<dbReference type="RefSeq" id="WP_011052122.1">
    <property type="nucleotide sequence ID" value="NZ_CAVLHM010000055.1"/>
</dbReference>
<dbReference type="EMBL" id="JAABFR010001333">
    <property type="protein sequence ID" value="MBD4337792.1"/>
    <property type="molecule type" value="Genomic_DNA"/>
</dbReference>
<dbReference type="KEGG" id="xcr:J163_03394"/>
<sequence>MTQHYLRSAAYRDFSIHSIYGMSDDDIHAMFARLRWSSDSHQACPACGAWAQHYRRPARQQWRCKECGRDFSVTSATAFSSRKKSLRSILLATFYYVTGVKGLAGLGLSRMGDYSNKAAHVALGKLREAIFRTQDFTPLTGVVEIDGGYFGGKPRKPNRRGLRNDQAIVDRIAGRPAKRPWHASGMTRTNWEKRKNKRVVMIFRQQGRPGEGAVRSIAAVARSENDKDAAKLIARYVSSEAIIMTDESPAYATVSATHTHYAVRHSHEYVSAEGVNENQAESFFSRLRRWEYGVSHGVRPAYLADYANEMAWREDVRRFSIRTQVEMLLIKALTVGHSRWWRGYYQGKRRGTEILMNQGIPPSSASGASAQ</sequence>
<protein>
    <submittedName>
        <fullName evidence="2 3">Transposase</fullName>
    </submittedName>
</protein>